<evidence type="ECO:0000313" key="2">
    <source>
        <dbReference type="Proteomes" id="UP001187066"/>
    </source>
</evidence>
<accession>A0ABU4E9S4</accession>
<comment type="caution">
    <text evidence="1">The sequence shown here is derived from an EMBL/GenBank/DDBJ whole genome shotgun (WGS) entry which is preliminary data.</text>
</comment>
<dbReference type="RefSeq" id="WP_269772915.1">
    <property type="nucleotide sequence ID" value="NZ_JAWLOF010000028.1"/>
</dbReference>
<organism evidence="1 2">
    <name type="scientific">Atlantibacter subterraneus</name>
    <dbReference type="NCBI Taxonomy" id="255519"/>
    <lineage>
        <taxon>Bacteria</taxon>
        <taxon>Pseudomonadati</taxon>
        <taxon>Pseudomonadota</taxon>
        <taxon>Gammaproteobacteria</taxon>
        <taxon>Enterobacterales</taxon>
        <taxon>Enterobacteriaceae</taxon>
        <taxon>Atlantibacter</taxon>
    </lineage>
</organism>
<reference evidence="1 2" key="1">
    <citation type="submission" date="2023-10" db="EMBL/GenBank/DDBJ databases">
        <authorList>
            <person name="Dale J."/>
        </authorList>
    </citation>
    <scope>NUCLEOTIDE SEQUENCE [LARGE SCALE GENOMIC DNA]</scope>
    <source>
        <strain evidence="1 2">2023EL-00970</strain>
    </source>
</reference>
<proteinExistence type="predicted"/>
<gene>
    <name evidence="1" type="ORF">R4P48_22565</name>
</gene>
<sequence length="55" mass="6347">MKFAELPECLIEEAAKTLSRELEGMVTWDEGKRTDKAREIAESVRESFIKLCDEN</sequence>
<keyword evidence="2" id="KW-1185">Reference proteome</keyword>
<dbReference type="EMBL" id="JAWLOF010000028">
    <property type="protein sequence ID" value="MDV7025436.1"/>
    <property type="molecule type" value="Genomic_DNA"/>
</dbReference>
<evidence type="ECO:0000313" key="1">
    <source>
        <dbReference type="EMBL" id="MDV7025436.1"/>
    </source>
</evidence>
<protein>
    <submittedName>
        <fullName evidence="1">Uncharacterized protein</fullName>
    </submittedName>
</protein>
<dbReference type="Proteomes" id="UP001187066">
    <property type="component" value="Unassembled WGS sequence"/>
</dbReference>
<name>A0ABU4E9S4_9ENTR</name>